<dbReference type="InterPro" id="IPR029063">
    <property type="entry name" value="SAM-dependent_MTases_sf"/>
</dbReference>
<dbReference type="InterPro" id="IPR016461">
    <property type="entry name" value="COMT-like"/>
</dbReference>
<evidence type="ECO:0000256" key="4">
    <source>
        <dbReference type="PIRSR" id="PIRSR005739-1"/>
    </source>
</evidence>
<evidence type="ECO:0000256" key="3">
    <source>
        <dbReference type="ARBA" id="ARBA00022691"/>
    </source>
</evidence>
<dbReference type="InterPro" id="IPR036388">
    <property type="entry name" value="WH-like_DNA-bd_sf"/>
</dbReference>
<dbReference type="EMBL" id="JAMYWD010000003">
    <property type="protein sequence ID" value="KAJ4977443.1"/>
    <property type="molecule type" value="Genomic_DNA"/>
</dbReference>
<keyword evidence="8" id="KW-1185">Reference proteome</keyword>
<evidence type="ECO:0000256" key="1">
    <source>
        <dbReference type="ARBA" id="ARBA00022603"/>
    </source>
</evidence>
<keyword evidence="2" id="KW-0808">Transferase</keyword>
<feature type="active site" description="Proton acceptor" evidence="4">
    <location>
        <position position="257"/>
    </location>
</feature>
<feature type="domain" description="O-methyltransferase C-terminal" evidence="5">
    <location>
        <begin position="136"/>
        <end position="338"/>
    </location>
</feature>
<dbReference type="Proteomes" id="UP001141806">
    <property type="component" value="Unassembled WGS sequence"/>
</dbReference>
<sequence>MDLVEKESAEELFHAQAHIWNHIFGFINSMSLRCAVQLGIPDIVHNHHQPITLSELVMKLAIPNTKTACLFRLMRLLVHSGFFTIRNEGYVLTPSSTLLLKDNTMSVSPFLEAVLNPILVTPSYFLSTWFHGDGLTSFDAMHGRTFWDYAGHDIELNNNFNKAMASDSRLVMSVVVTECKGVFDGLRSLVDVGGGTGTAAKTIAETFPTMNCTVFDLPHVVGTLNGNENLTYIAGDMFESIPHANAILLKAREWILHDWNDEQCIKILKGCKEAIYSGDEEGNPRKVIIIDIVVDDRNVEHKSTETQLLFDMLLMTILTGRERTEKEWEKLFLESGFSHYKITPILGLRSLIEVYP</sequence>
<evidence type="ECO:0000313" key="8">
    <source>
        <dbReference type="Proteomes" id="UP001141806"/>
    </source>
</evidence>
<dbReference type="FunFam" id="3.40.50.150:FF:000057">
    <property type="entry name" value="O-methyltransferase ZRP4"/>
    <property type="match status" value="1"/>
</dbReference>
<dbReference type="FunFam" id="1.10.10.10:FF:000213">
    <property type="entry name" value="Coniferyl alcohol 9-O-methyltransferase"/>
    <property type="match status" value="1"/>
</dbReference>
<organism evidence="7 8">
    <name type="scientific">Protea cynaroides</name>
    <dbReference type="NCBI Taxonomy" id="273540"/>
    <lineage>
        <taxon>Eukaryota</taxon>
        <taxon>Viridiplantae</taxon>
        <taxon>Streptophyta</taxon>
        <taxon>Embryophyta</taxon>
        <taxon>Tracheophyta</taxon>
        <taxon>Spermatophyta</taxon>
        <taxon>Magnoliopsida</taxon>
        <taxon>Proteales</taxon>
        <taxon>Proteaceae</taxon>
        <taxon>Protea</taxon>
    </lineage>
</organism>
<feature type="domain" description="O-methyltransferase dimerisation" evidence="6">
    <location>
        <begin position="20"/>
        <end position="102"/>
    </location>
</feature>
<dbReference type="Pfam" id="PF08100">
    <property type="entry name" value="Dimerisation"/>
    <property type="match status" value="1"/>
</dbReference>
<comment type="caution">
    <text evidence="7">The sequence shown here is derived from an EMBL/GenBank/DDBJ whole genome shotgun (WGS) entry which is preliminary data.</text>
</comment>
<accession>A0A9Q0QZ59</accession>
<evidence type="ECO:0000313" key="7">
    <source>
        <dbReference type="EMBL" id="KAJ4977443.1"/>
    </source>
</evidence>
<gene>
    <name evidence="7" type="ORF">NE237_002549</name>
</gene>
<dbReference type="PIRSF" id="PIRSF005739">
    <property type="entry name" value="O-mtase"/>
    <property type="match status" value="1"/>
</dbReference>
<dbReference type="SUPFAM" id="SSF46785">
    <property type="entry name" value="Winged helix' DNA-binding domain"/>
    <property type="match status" value="1"/>
</dbReference>
<dbReference type="OrthoDB" id="2410195at2759"/>
<proteinExistence type="predicted"/>
<keyword evidence="3" id="KW-0949">S-adenosyl-L-methionine</keyword>
<keyword evidence="1" id="KW-0489">Methyltransferase</keyword>
<dbReference type="Pfam" id="PF00891">
    <property type="entry name" value="Methyltransf_2"/>
    <property type="match status" value="1"/>
</dbReference>
<evidence type="ECO:0000256" key="2">
    <source>
        <dbReference type="ARBA" id="ARBA00022679"/>
    </source>
</evidence>
<evidence type="ECO:0000259" key="6">
    <source>
        <dbReference type="Pfam" id="PF08100"/>
    </source>
</evidence>
<dbReference type="PROSITE" id="PS51683">
    <property type="entry name" value="SAM_OMT_II"/>
    <property type="match status" value="1"/>
</dbReference>
<dbReference type="SUPFAM" id="SSF53335">
    <property type="entry name" value="S-adenosyl-L-methionine-dependent methyltransferases"/>
    <property type="match status" value="1"/>
</dbReference>
<dbReference type="GO" id="GO:0008171">
    <property type="term" value="F:O-methyltransferase activity"/>
    <property type="evidence" value="ECO:0007669"/>
    <property type="project" value="InterPro"/>
</dbReference>
<dbReference type="Gene3D" id="1.10.10.10">
    <property type="entry name" value="Winged helix-like DNA-binding domain superfamily/Winged helix DNA-binding domain"/>
    <property type="match status" value="1"/>
</dbReference>
<dbReference type="InterPro" id="IPR012967">
    <property type="entry name" value="COMT_dimerisation"/>
</dbReference>
<evidence type="ECO:0000259" key="5">
    <source>
        <dbReference type="Pfam" id="PF00891"/>
    </source>
</evidence>
<protein>
    <submittedName>
        <fullName evidence="7">Uncharacterized protein</fullName>
    </submittedName>
</protein>
<dbReference type="GO" id="GO:0032259">
    <property type="term" value="P:methylation"/>
    <property type="evidence" value="ECO:0007669"/>
    <property type="project" value="UniProtKB-KW"/>
</dbReference>
<dbReference type="InterPro" id="IPR036390">
    <property type="entry name" value="WH_DNA-bd_sf"/>
</dbReference>
<dbReference type="Gene3D" id="3.40.50.150">
    <property type="entry name" value="Vaccinia Virus protein VP39"/>
    <property type="match status" value="1"/>
</dbReference>
<reference evidence="7" key="1">
    <citation type="journal article" date="2023" name="Plant J.">
        <title>The genome of the king protea, Protea cynaroides.</title>
        <authorList>
            <person name="Chang J."/>
            <person name="Duong T.A."/>
            <person name="Schoeman C."/>
            <person name="Ma X."/>
            <person name="Roodt D."/>
            <person name="Barker N."/>
            <person name="Li Z."/>
            <person name="Van de Peer Y."/>
            <person name="Mizrachi E."/>
        </authorList>
    </citation>
    <scope>NUCLEOTIDE SEQUENCE</scope>
    <source>
        <tissue evidence="7">Young leaves</tissue>
    </source>
</reference>
<dbReference type="GO" id="GO:0046983">
    <property type="term" value="F:protein dimerization activity"/>
    <property type="evidence" value="ECO:0007669"/>
    <property type="project" value="InterPro"/>
</dbReference>
<dbReference type="AlphaFoldDB" id="A0A9Q0QZ59"/>
<dbReference type="InterPro" id="IPR001077">
    <property type="entry name" value="COMT_C"/>
</dbReference>
<name>A0A9Q0QZ59_9MAGN</name>
<dbReference type="PANTHER" id="PTHR11746">
    <property type="entry name" value="O-METHYLTRANSFERASE"/>
    <property type="match status" value="1"/>
</dbReference>